<keyword evidence="1" id="KW-0472">Membrane</keyword>
<evidence type="ECO:0000313" key="2">
    <source>
        <dbReference type="EMBL" id="SBP73840.1"/>
    </source>
</evidence>
<name>A0A1A8C562_NOTKA</name>
<gene>
    <name evidence="2" type="primary">NCBP1</name>
</gene>
<reference evidence="2" key="1">
    <citation type="submission" date="2016-05" db="EMBL/GenBank/DDBJ databases">
        <authorList>
            <person name="Lavstsen T."/>
            <person name="Jespersen J.S."/>
        </authorList>
    </citation>
    <scope>NUCLEOTIDE SEQUENCE</scope>
    <source>
        <tissue evidence="2">Brain</tissue>
    </source>
</reference>
<dbReference type="EMBL" id="HADZ01009899">
    <property type="protein sequence ID" value="SBP73840.1"/>
    <property type="molecule type" value="Transcribed_RNA"/>
</dbReference>
<keyword evidence="1" id="KW-1133">Transmembrane helix</keyword>
<reference evidence="2" key="2">
    <citation type="submission" date="2016-06" db="EMBL/GenBank/DDBJ databases">
        <title>The genome of a short-lived fish provides insights into sex chromosome evolution and the genetic control of aging.</title>
        <authorList>
            <person name="Reichwald K."/>
            <person name="Felder M."/>
            <person name="Petzold A."/>
            <person name="Koch P."/>
            <person name="Groth M."/>
            <person name="Platzer M."/>
        </authorList>
    </citation>
    <scope>NUCLEOTIDE SEQUENCE</scope>
    <source>
        <tissue evidence="2">Brain</tissue>
    </source>
</reference>
<sequence>CVCVCVPGNGLWIGDETVTIALSVGKRGIVGYMGYFILLSTFCCILCMKSAI</sequence>
<keyword evidence="1" id="KW-0812">Transmembrane</keyword>
<protein>
    <submittedName>
        <fullName evidence="2">Nuclear cap binding protein subunit 1, 80kDa</fullName>
    </submittedName>
</protein>
<accession>A0A1A8C562</accession>
<organism evidence="2">
    <name type="scientific">Nothobranchius kadleci</name>
    <name type="common">African annual killifish</name>
    <dbReference type="NCBI Taxonomy" id="1051664"/>
    <lineage>
        <taxon>Eukaryota</taxon>
        <taxon>Metazoa</taxon>
        <taxon>Chordata</taxon>
        <taxon>Craniata</taxon>
        <taxon>Vertebrata</taxon>
        <taxon>Euteleostomi</taxon>
        <taxon>Actinopterygii</taxon>
        <taxon>Neopterygii</taxon>
        <taxon>Teleostei</taxon>
        <taxon>Neoteleostei</taxon>
        <taxon>Acanthomorphata</taxon>
        <taxon>Ovalentaria</taxon>
        <taxon>Atherinomorphae</taxon>
        <taxon>Cyprinodontiformes</taxon>
        <taxon>Nothobranchiidae</taxon>
        <taxon>Nothobranchius</taxon>
    </lineage>
</organism>
<feature type="non-terminal residue" evidence="2">
    <location>
        <position position="1"/>
    </location>
</feature>
<dbReference type="AlphaFoldDB" id="A0A1A8C562"/>
<evidence type="ECO:0000256" key="1">
    <source>
        <dbReference type="SAM" id="Phobius"/>
    </source>
</evidence>
<feature type="transmembrane region" description="Helical" evidence="1">
    <location>
        <begin position="29"/>
        <end position="48"/>
    </location>
</feature>
<proteinExistence type="predicted"/>